<evidence type="ECO:0000313" key="4">
    <source>
        <dbReference type="Proteomes" id="UP000295106"/>
    </source>
</evidence>
<dbReference type="AlphaFoldDB" id="A0A4R2MSY6"/>
<dbReference type="Proteomes" id="UP000295106">
    <property type="component" value="Unassembled WGS sequence"/>
</dbReference>
<gene>
    <name evidence="3" type="ORF">EV684_106145</name>
</gene>
<evidence type="ECO:0000259" key="2">
    <source>
        <dbReference type="SMART" id="SM00899"/>
    </source>
</evidence>
<protein>
    <submittedName>
        <fullName evidence="3">Ferrous iron transport protein A</fullName>
    </submittedName>
</protein>
<sequence length="111" mass="11364">MGFGKFFSTPSPALMPVASSPAPAPGPGASPAAQSLDAAATGLPLRVLSVAAPALAPDWARWLAEIGFLPGERVTVTTRSVWGGDPLVVRVGQSTFALRRAEAACVRVEPL</sequence>
<dbReference type="SUPFAM" id="SSF50037">
    <property type="entry name" value="C-terminal domain of transcriptional repressors"/>
    <property type="match status" value="1"/>
</dbReference>
<dbReference type="InterPro" id="IPR008988">
    <property type="entry name" value="Transcriptional_repressor_C"/>
</dbReference>
<reference evidence="3 4" key="1">
    <citation type="submission" date="2019-03" db="EMBL/GenBank/DDBJ databases">
        <title>Genomic Encyclopedia of Type Strains, Phase IV (KMG-IV): sequencing the most valuable type-strain genomes for metagenomic binning, comparative biology and taxonomic classification.</title>
        <authorList>
            <person name="Goeker M."/>
        </authorList>
    </citation>
    <scope>NUCLEOTIDE SEQUENCE [LARGE SCALE GENOMIC DNA]</scope>
    <source>
        <strain evidence="3 4">DSM 1709</strain>
    </source>
</reference>
<dbReference type="Gene3D" id="2.30.30.90">
    <property type="match status" value="1"/>
</dbReference>
<organism evidence="3 4">
    <name type="scientific">Rubrivivax gelatinosus</name>
    <name type="common">Rhodocyclus gelatinosus</name>
    <name type="synonym">Rhodopseudomonas gelatinosa</name>
    <dbReference type="NCBI Taxonomy" id="28068"/>
    <lineage>
        <taxon>Bacteria</taxon>
        <taxon>Pseudomonadati</taxon>
        <taxon>Pseudomonadota</taxon>
        <taxon>Betaproteobacteria</taxon>
        <taxon>Burkholderiales</taxon>
        <taxon>Sphaerotilaceae</taxon>
        <taxon>Rubrivivax</taxon>
    </lineage>
</organism>
<keyword evidence="1" id="KW-0408">Iron</keyword>
<dbReference type="GO" id="GO:0046914">
    <property type="term" value="F:transition metal ion binding"/>
    <property type="evidence" value="ECO:0007669"/>
    <property type="project" value="InterPro"/>
</dbReference>
<dbReference type="EMBL" id="SLXD01000006">
    <property type="protein sequence ID" value="TCP02583.1"/>
    <property type="molecule type" value="Genomic_DNA"/>
</dbReference>
<proteinExistence type="predicted"/>
<dbReference type="SMART" id="SM00899">
    <property type="entry name" value="FeoA"/>
    <property type="match status" value="1"/>
</dbReference>
<dbReference type="InterPro" id="IPR038157">
    <property type="entry name" value="FeoA_core_dom"/>
</dbReference>
<evidence type="ECO:0000313" key="3">
    <source>
        <dbReference type="EMBL" id="TCP02583.1"/>
    </source>
</evidence>
<dbReference type="GeneID" id="99683547"/>
<evidence type="ECO:0000256" key="1">
    <source>
        <dbReference type="ARBA" id="ARBA00023004"/>
    </source>
</evidence>
<dbReference type="RefSeq" id="WP_242478469.1">
    <property type="nucleotide sequence ID" value="NZ_CP181386.1"/>
</dbReference>
<feature type="domain" description="Ferrous iron transporter FeoA-like" evidence="2">
    <location>
        <begin position="34"/>
        <end position="110"/>
    </location>
</feature>
<dbReference type="Pfam" id="PF04023">
    <property type="entry name" value="FeoA"/>
    <property type="match status" value="1"/>
</dbReference>
<dbReference type="InterPro" id="IPR007167">
    <property type="entry name" value="Fe-transptr_FeoA-like"/>
</dbReference>
<name>A0A4R2MSY6_RUBGE</name>
<comment type="caution">
    <text evidence="3">The sequence shown here is derived from an EMBL/GenBank/DDBJ whole genome shotgun (WGS) entry which is preliminary data.</text>
</comment>
<accession>A0A4R2MSY6</accession>